<dbReference type="SUPFAM" id="SSF57701">
    <property type="entry name" value="Zn2/Cys6 DNA-binding domain"/>
    <property type="match status" value="1"/>
</dbReference>
<proteinExistence type="predicted"/>
<evidence type="ECO:0000256" key="1">
    <source>
        <dbReference type="ARBA" id="ARBA00004123"/>
    </source>
</evidence>
<dbReference type="STRING" id="71784.A0A1Y2ANS1"/>
<dbReference type="PROSITE" id="PS50048">
    <property type="entry name" value="ZN2_CY6_FUNGAL_2"/>
    <property type="match status" value="1"/>
</dbReference>
<comment type="caution">
    <text evidence="4">The sequence shown here is derived from an EMBL/GenBank/DDBJ whole genome shotgun (WGS) entry which is preliminary data.</text>
</comment>
<dbReference type="InParanoid" id="A0A1Y2ANS1"/>
<dbReference type="PROSITE" id="PS00463">
    <property type="entry name" value="ZN2_CY6_FUNGAL_1"/>
    <property type="match status" value="1"/>
</dbReference>
<dbReference type="OrthoDB" id="3525185at2759"/>
<gene>
    <name evidence="4" type="ORF">BCR39DRAFT_547568</name>
</gene>
<dbReference type="InterPro" id="IPR036864">
    <property type="entry name" value="Zn2-C6_fun-type_DNA-bd_sf"/>
</dbReference>
<reference evidence="4 5" key="1">
    <citation type="submission" date="2016-07" db="EMBL/GenBank/DDBJ databases">
        <title>Pervasive Adenine N6-methylation of Active Genes in Fungi.</title>
        <authorList>
            <consortium name="DOE Joint Genome Institute"/>
            <person name="Mondo S.J."/>
            <person name="Dannebaum R.O."/>
            <person name="Kuo R.C."/>
            <person name="Labutti K."/>
            <person name="Haridas S."/>
            <person name="Kuo A."/>
            <person name="Salamov A."/>
            <person name="Ahrendt S.R."/>
            <person name="Lipzen A."/>
            <person name="Sullivan W."/>
            <person name="Andreopoulos W.B."/>
            <person name="Clum A."/>
            <person name="Lindquist E."/>
            <person name="Daum C."/>
            <person name="Ramamoorthy G.K."/>
            <person name="Gryganskyi A."/>
            <person name="Culley D."/>
            <person name="Magnuson J.K."/>
            <person name="James T.Y."/>
            <person name="O'Malley M.A."/>
            <person name="Stajich J.E."/>
            <person name="Spatafora J.W."/>
            <person name="Visel A."/>
            <person name="Grigoriev I.V."/>
        </authorList>
    </citation>
    <scope>NUCLEOTIDE SEQUENCE [LARGE SCALE GENOMIC DNA]</scope>
    <source>
        <strain evidence="4 5">68-887.2</strain>
    </source>
</reference>
<protein>
    <recommendedName>
        <fullName evidence="3">Zn(2)-C6 fungal-type domain-containing protein</fullName>
    </recommendedName>
</protein>
<dbReference type="GO" id="GO:0005634">
    <property type="term" value="C:nucleus"/>
    <property type="evidence" value="ECO:0007669"/>
    <property type="project" value="UniProtKB-SubCell"/>
</dbReference>
<evidence type="ECO:0000313" key="4">
    <source>
        <dbReference type="EMBL" id="ORY24223.1"/>
    </source>
</evidence>
<keyword evidence="5" id="KW-1185">Reference proteome</keyword>
<dbReference type="SMART" id="SM00066">
    <property type="entry name" value="GAL4"/>
    <property type="match status" value="1"/>
</dbReference>
<accession>A0A1Y2ANS1</accession>
<dbReference type="CDD" id="cd00067">
    <property type="entry name" value="GAL4"/>
    <property type="match status" value="1"/>
</dbReference>
<sequence>MSDPQSSRSVTNNITPRVRRSRFGCEECRFHKKKCDEQRPSCGRCFQTNKACRFERDPNVRIRNNRRVHPRRVNDQISHLSQHESALCLEQNQQIVDSSGFNWATLDEVGREKTTSTSDYTNSGVSCPSQIYLPIENWTNNAMVNYSSKESVDQSSLLEALGEMGDTSLWMERHTFTDITDASLPTFRQPTHNETDGVLSSDTTMRLPSSALSSIPTRDLFDDIPIALEDVGAVNDIQFAGTAGFEAAPKSTPPAQESDTPSPYRAFTTFDVRSIMASPNPIQGSKTLQDAMMHILPASPSPVLADPTLQVHEHRCIHHWLTVARRVGVAYDSPNTLVLSAFVTYQSDLAPDVNPGFQAFLAMTGTHLATIRRSVGLNDGAKEDWVVAKKSYAQSLRLLMDLVETPPDKLSAEARVQMAANATAMLYMVATTCGDTRPTALVRDAFLGELKKAKDSDLQGGAPLSKSLQYQISLFLISAYDILAGFSGHTASAEADFHLTYEHLHGMDGLSAIWGFGVDNWRLLRTALNLLRRKDSSAKNSRNMLALIADGVEFEDELESYSDSLYENADGDEAKRIATGGKMLRSALQVLLLREIFEVPANDSRVQAHVKENISRLANIPRGQEVGLILILLITGSSALGADRLPFMLFLQRAMWRGTAGPKSALRILSDVWNDPDGNMSWRSQTVIYGRPIFA</sequence>
<feature type="domain" description="Zn(2)-C6 fungal-type" evidence="3">
    <location>
        <begin position="24"/>
        <end position="54"/>
    </location>
</feature>
<dbReference type="EMBL" id="MCFC01000070">
    <property type="protein sequence ID" value="ORY24223.1"/>
    <property type="molecule type" value="Genomic_DNA"/>
</dbReference>
<dbReference type="Pfam" id="PF00172">
    <property type="entry name" value="Zn_clus"/>
    <property type="match status" value="1"/>
</dbReference>
<evidence type="ECO:0000313" key="5">
    <source>
        <dbReference type="Proteomes" id="UP000193986"/>
    </source>
</evidence>
<dbReference type="GO" id="GO:0000981">
    <property type="term" value="F:DNA-binding transcription factor activity, RNA polymerase II-specific"/>
    <property type="evidence" value="ECO:0007669"/>
    <property type="project" value="InterPro"/>
</dbReference>
<evidence type="ECO:0000259" key="3">
    <source>
        <dbReference type="PROSITE" id="PS50048"/>
    </source>
</evidence>
<dbReference type="GO" id="GO:0008270">
    <property type="term" value="F:zinc ion binding"/>
    <property type="evidence" value="ECO:0007669"/>
    <property type="project" value="InterPro"/>
</dbReference>
<dbReference type="PANTHER" id="PTHR37534">
    <property type="entry name" value="TRANSCRIPTIONAL ACTIVATOR PROTEIN UGA3"/>
    <property type="match status" value="1"/>
</dbReference>
<dbReference type="InterPro" id="IPR001138">
    <property type="entry name" value="Zn2Cys6_DnaBD"/>
</dbReference>
<dbReference type="Gene3D" id="4.10.240.10">
    <property type="entry name" value="Zn(2)-C6 fungal-type DNA-binding domain"/>
    <property type="match status" value="1"/>
</dbReference>
<keyword evidence="2" id="KW-0539">Nucleus</keyword>
<dbReference type="AlphaFoldDB" id="A0A1Y2ANS1"/>
<dbReference type="PANTHER" id="PTHR37534:SF46">
    <property type="entry name" value="ZN(II)2CYS6 TRANSCRIPTION FACTOR (EUROFUNG)"/>
    <property type="match status" value="1"/>
</dbReference>
<dbReference type="InterPro" id="IPR021858">
    <property type="entry name" value="Fun_TF"/>
</dbReference>
<evidence type="ECO:0000256" key="2">
    <source>
        <dbReference type="ARBA" id="ARBA00023242"/>
    </source>
</evidence>
<dbReference type="Pfam" id="PF11951">
    <property type="entry name" value="Fungal_trans_2"/>
    <property type="match status" value="1"/>
</dbReference>
<name>A0A1Y2ANS1_9TREE</name>
<comment type="subcellular location">
    <subcellularLocation>
        <location evidence="1">Nucleus</location>
    </subcellularLocation>
</comment>
<organism evidence="4 5">
    <name type="scientific">Naematelia encephala</name>
    <dbReference type="NCBI Taxonomy" id="71784"/>
    <lineage>
        <taxon>Eukaryota</taxon>
        <taxon>Fungi</taxon>
        <taxon>Dikarya</taxon>
        <taxon>Basidiomycota</taxon>
        <taxon>Agaricomycotina</taxon>
        <taxon>Tremellomycetes</taxon>
        <taxon>Tremellales</taxon>
        <taxon>Naemateliaceae</taxon>
        <taxon>Naematelia</taxon>
    </lineage>
</organism>
<dbReference type="Proteomes" id="UP000193986">
    <property type="component" value="Unassembled WGS sequence"/>
</dbReference>